<evidence type="ECO:0000313" key="10">
    <source>
        <dbReference type="Proteomes" id="UP001500618"/>
    </source>
</evidence>
<reference evidence="10" key="1">
    <citation type="journal article" date="2019" name="Int. J. Syst. Evol. Microbiol.">
        <title>The Global Catalogue of Microorganisms (GCM) 10K type strain sequencing project: providing services to taxonomists for standard genome sequencing and annotation.</title>
        <authorList>
            <consortium name="The Broad Institute Genomics Platform"/>
            <consortium name="The Broad Institute Genome Sequencing Center for Infectious Disease"/>
            <person name="Wu L."/>
            <person name="Ma J."/>
        </authorList>
    </citation>
    <scope>NUCLEOTIDE SEQUENCE [LARGE SCALE GENOMIC DNA]</scope>
    <source>
        <strain evidence="10">JCM 14718</strain>
    </source>
</reference>
<accession>A0ABP4U971</accession>
<keyword evidence="10" id="KW-1185">Reference proteome</keyword>
<evidence type="ECO:0000256" key="2">
    <source>
        <dbReference type="ARBA" id="ARBA00007759"/>
    </source>
</evidence>
<feature type="transmembrane region" description="Helical" evidence="7">
    <location>
        <begin position="38"/>
        <end position="65"/>
    </location>
</feature>
<dbReference type="InterPro" id="IPR050051">
    <property type="entry name" value="EccE_dom"/>
</dbReference>
<name>A0ABP4U971_9ACTN</name>
<evidence type="ECO:0000256" key="5">
    <source>
        <dbReference type="ARBA" id="ARBA00022989"/>
    </source>
</evidence>
<keyword evidence="3" id="KW-1003">Cell membrane</keyword>
<dbReference type="EMBL" id="BAAANY010000022">
    <property type="protein sequence ID" value="GAA1699428.1"/>
    <property type="molecule type" value="Genomic_DNA"/>
</dbReference>
<dbReference type="Proteomes" id="UP001500618">
    <property type="component" value="Unassembled WGS sequence"/>
</dbReference>
<comment type="subcellular location">
    <subcellularLocation>
        <location evidence="1">Cell membrane</location>
    </subcellularLocation>
</comment>
<keyword evidence="5 7" id="KW-1133">Transmembrane helix</keyword>
<evidence type="ECO:0000256" key="7">
    <source>
        <dbReference type="SAM" id="Phobius"/>
    </source>
</evidence>
<evidence type="ECO:0000256" key="1">
    <source>
        <dbReference type="ARBA" id="ARBA00004236"/>
    </source>
</evidence>
<protein>
    <recommendedName>
        <fullName evidence="8">Type VII secretion system protein EccE domain-containing protein</fullName>
    </recommendedName>
</protein>
<evidence type="ECO:0000256" key="3">
    <source>
        <dbReference type="ARBA" id="ARBA00022475"/>
    </source>
</evidence>
<evidence type="ECO:0000256" key="4">
    <source>
        <dbReference type="ARBA" id="ARBA00022692"/>
    </source>
</evidence>
<sequence length="389" mass="39683">MRPVVRARRGRLGAVLVGQVVALQIAAAAVLVGMGFGLIGLAVGAVVALLVLVATFTPVGGRWLFETVVLRWRLATRRRRRSRPNIADHRLRALTELAPALVVRDVADRMQRVGIASDADGWFAAVAVVNTGGLNGLGAGMLPIAELTAVLSEGGLRGARLQVVTHAVPAPTTSLPAGCPAFVSYQDLPGAAAVAAQRHTWVAVRLPAPAAADAAASRGGGPNGVGKALAAIVGRVAKVLASAGIEYRILDTVGLTEALARCTGLDAAPTTQDARIDEGWDRLLADGVAYASLAVTRWPEQRPGVPGLLSVLARVPAAMTTLSVSLDDSDDGTVSLRTLLRVAALPAALPAAVAAAKSAAGQAGCRLRLLQGQQAAAMYAAAPTGGGVR</sequence>
<dbReference type="InterPro" id="IPR021368">
    <property type="entry name" value="T7SS_EccE"/>
</dbReference>
<proteinExistence type="inferred from homology"/>
<evidence type="ECO:0000256" key="6">
    <source>
        <dbReference type="ARBA" id="ARBA00023136"/>
    </source>
</evidence>
<comment type="similarity">
    <text evidence="2">Belongs to the EccE family.</text>
</comment>
<evidence type="ECO:0000313" key="9">
    <source>
        <dbReference type="EMBL" id="GAA1699428.1"/>
    </source>
</evidence>
<gene>
    <name evidence="9" type="ORF">GCM10009765_56050</name>
</gene>
<keyword evidence="6 7" id="KW-0472">Membrane</keyword>
<dbReference type="NCBIfam" id="TIGR03923">
    <property type="entry name" value="T7SS_EccE"/>
    <property type="match status" value="1"/>
</dbReference>
<feature type="domain" description="Type VII secretion system protein EccE" evidence="8">
    <location>
        <begin position="195"/>
        <end position="291"/>
    </location>
</feature>
<comment type="caution">
    <text evidence="9">The sequence shown here is derived from an EMBL/GenBank/DDBJ whole genome shotgun (WGS) entry which is preliminary data.</text>
</comment>
<evidence type="ECO:0000259" key="8">
    <source>
        <dbReference type="Pfam" id="PF11203"/>
    </source>
</evidence>
<keyword evidence="4 7" id="KW-0812">Transmembrane</keyword>
<dbReference type="Pfam" id="PF11203">
    <property type="entry name" value="EccE"/>
    <property type="match status" value="1"/>
</dbReference>
<organism evidence="9 10">
    <name type="scientific">Fodinicola feengrottensis</name>
    <dbReference type="NCBI Taxonomy" id="435914"/>
    <lineage>
        <taxon>Bacteria</taxon>
        <taxon>Bacillati</taxon>
        <taxon>Actinomycetota</taxon>
        <taxon>Actinomycetes</taxon>
        <taxon>Mycobacteriales</taxon>
        <taxon>Fodinicola</taxon>
    </lineage>
</organism>